<evidence type="ECO:0000256" key="2">
    <source>
        <dbReference type="ARBA" id="ARBA00023315"/>
    </source>
</evidence>
<gene>
    <name evidence="4" type="ORF">GCM10023205_33100</name>
</gene>
<dbReference type="InterPro" id="IPR016181">
    <property type="entry name" value="Acyl_CoA_acyltransferase"/>
</dbReference>
<dbReference type="InterPro" id="IPR000182">
    <property type="entry name" value="GNAT_dom"/>
</dbReference>
<accession>A0ABP9HB22</accession>
<evidence type="ECO:0000313" key="4">
    <source>
        <dbReference type="EMBL" id="GAA4965995.1"/>
    </source>
</evidence>
<dbReference type="PROSITE" id="PS51186">
    <property type="entry name" value="GNAT"/>
    <property type="match status" value="1"/>
</dbReference>
<reference evidence="5" key="1">
    <citation type="journal article" date="2019" name="Int. J. Syst. Evol. Microbiol.">
        <title>The Global Catalogue of Microorganisms (GCM) 10K type strain sequencing project: providing services to taxonomists for standard genome sequencing and annotation.</title>
        <authorList>
            <consortium name="The Broad Institute Genomics Platform"/>
            <consortium name="The Broad Institute Genome Sequencing Center for Infectious Disease"/>
            <person name="Wu L."/>
            <person name="Ma J."/>
        </authorList>
    </citation>
    <scope>NUCLEOTIDE SEQUENCE [LARGE SCALE GENOMIC DNA]</scope>
    <source>
        <strain evidence="5">JCM 17986</strain>
    </source>
</reference>
<dbReference type="PANTHER" id="PTHR43877">
    <property type="entry name" value="AMINOALKYLPHOSPHONATE N-ACETYLTRANSFERASE-RELATED-RELATED"/>
    <property type="match status" value="1"/>
</dbReference>
<feature type="domain" description="N-acetyltransferase" evidence="3">
    <location>
        <begin position="4"/>
        <end position="175"/>
    </location>
</feature>
<sequence>MTGLSILPVTGADFTARVPHLAALLVDAVDGGASLGFAAPLAPADAEAWWHTRADDVAAGTFLVWLAESDGVPVGTVSLVLSPWPNGRHRADLVKLMVHSKARDRGIASRLLSHAEDQSLAHGRTLLILDTETGSPADVLYRSAGWTAFGIVPDFAQDAHGALRDCTFFYKQLAGAED</sequence>
<dbReference type="SUPFAM" id="SSF55729">
    <property type="entry name" value="Acyl-CoA N-acyltransferases (Nat)"/>
    <property type="match status" value="1"/>
</dbReference>
<comment type="caution">
    <text evidence="4">The sequence shown here is derived from an EMBL/GenBank/DDBJ whole genome shotgun (WGS) entry which is preliminary data.</text>
</comment>
<dbReference type="CDD" id="cd04301">
    <property type="entry name" value="NAT_SF"/>
    <property type="match status" value="1"/>
</dbReference>
<dbReference type="Pfam" id="PF00583">
    <property type="entry name" value="Acetyltransf_1"/>
    <property type="match status" value="1"/>
</dbReference>
<evidence type="ECO:0000256" key="1">
    <source>
        <dbReference type="ARBA" id="ARBA00022679"/>
    </source>
</evidence>
<proteinExistence type="predicted"/>
<name>A0ABP9HB22_9ACTN</name>
<dbReference type="EMBL" id="BAABHS010000010">
    <property type="protein sequence ID" value="GAA4965995.1"/>
    <property type="molecule type" value="Genomic_DNA"/>
</dbReference>
<dbReference type="InterPro" id="IPR050832">
    <property type="entry name" value="Bact_Acetyltransf"/>
</dbReference>
<dbReference type="PANTHER" id="PTHR43877:SF1">
    <property type="entry name" value="ACETYLTRANSFERASE"/>
    <property type="match status" value="1"/>
</dbReference>
<evidence type="ECO:0000313" key="5">
    <source>
        <dbReference type="Proteomes" id="UP001500466"/>
    </source>
</evidence>
<keyword evidence="2" id="KW-0012">Acyltransferase</keyword>
<keyword evidence="5" id="KW-1185">Reference proteome</keyword>
<protein>
    <submittedName>
        <fullName evidence="4">GNAT family N-acetyltransferase</fullName>
    </submittedName>
</protein>
<keyword evidence="1" id="KW-0808">Transferase</keyword>
<dbReference type="Gene3D" id="3.40.630.30">
    <property type="match status" value="1"/>
</dbReference>
<dbReference type="RefSeq" id="WP_345676244.1">
    <property type="nucleotide sequence ID" value="NZ_BAABHS010000010.1"/>
</dbReference>
<evidence type="ECO:0000259" key="3">
    <source>
        <dbReference type="PROSITE" id="PS51186"/>
    </source>
</evidence>
<organism evidence="4 5">
    <name type="scientific">Yinghuangia aomiensis</name>
    <dbReference type="NCBI Taxonomy" id="676205"/>
    <lineage>
        <taxon>Bacteria</taxon>
        <taxon>Bacillati</taxon>
        <taxon>Actinomycetota</taxon>
        <taxon>Actinomycetes</taxon>
        <taxon>Kitasatosporales</taxon>
        <taxon>Streptomycetaceae</taxon>
        <taxon>Yinghuangia</taxon>
    </lineage>
</organism>
<dbReference type="Proteomes" id="UP001500466">
    <property type="component" value="Unassembled WGS sequence"/>
</dbReference>